<accession>D3Q5V3</accession>
<name>D3Q5V3_STANL</name>
<dbReference type="STRING" id="446470.Snas_0538"/>
<organism evidence="3 4">
    <name type="scientific">Stackebrandtia nassauensis (strain DSM 44728 / CIP 108903 / NRRL B-16338 / NBRC 102104 / LLR-40K-21)</name>
    <dbReference type="NCBI Taxonomy" id="446470"/>
    <lineage>
        <taxon>Bacteria</taxon>
        <taxon>Bacillati</taxon>
        <taxon>Actinomycetota</taxon>
        <taxon>Actinomycetes</taxon>
        <taxon>Glycomycetales</taxon>
        <taxon>Glycomycetaceae</taxon>
        <taxon>Stackebrandtia</taxon>
    </lineage>
</organism>
<dbReference type="GO" id="GO:0016878">
    <property type="term" value="F:acid-thiol ligase activity"/>
    <property type="evidence" value="ECO:0007669"/>
    <property type="project" value="UniProtKB-ARBA"/>
</dbReference>
<dbReference type="PANTHER" id="PTHR43767">
    <property type="entry name" value="LONG-CHAIN-FATTY-ACID--COA LIGASE"/>
    <property type="match status" value="1"/>
</dbReference>
<feature type="domain" description="AMP-dependent synthetase/ligase" evidence="1">
    <location>
        <begin position="14"/>
        <end position="359"/>
    </location>
</feature>
<dbReference type="Gene3D" id="3.40.50.12780">
    <property type="entry name" value="N-terminal domain of ligase-like"/>
    <property type="match status" value="1"/>
</dbReference>
<keyword evidence="4" id="KW-1185">Reference proteome</keyword>
<dbReference type="KEGG" id="sna:Snas_0538"/>
<evidence type="ECO:0000259" key="1">
    <source>
        <dbReference type="Pfam" id="PF00501"/>
    </source>
</evidence>
<sequence>MGTPVYPQTLLDALRREPESPAFEHGARVVARGELLDVIAGYVAGLRAAGVGPGKGVAIATATTAEGFAAQIAAHVVGSRVVGVLPDLPSGHLRHIFDDVEYLLVDAETGTPDLLGAAKGCQVLTVGADLAGDGGSLVPQGRRETIAYITFTSGSTGSPRGIAFTYAAMSGNWSLQPEVWGSRTEELAETHNRFLLYGSLSSAIVFEQLGLTLLSGGTAVIPEGPVEFPDVIERLGITMCLLSVPRYHRVLDALRDKEVDISSLRCAIVAGSPVSPRRLAEGFERLGPVLRQTYGQTEDGTLTMLTKDDVDQWPEALSSVGRVWENVQLEIRDAVGRAVPPGRSGEVWVRTPGQLCGYWDDEEETVEVLRDGWVRTRDLGYLSGDGFVFLTGRSRDIIIVNAVLHYAGPIERALMEHPDVDQAFVVGTPDEDAGEAIHAIILPVKESHPEPQELRELVTRELGASAAPGHLHFVTEIPVAPGGKPDKRALLARVLG</sequence>
<feature type="domain" description="AMP-binding enzyme C-terminal" evidence="2">
    <location>
        <begin position="410"/>
        <end position="484"/>
    </location>
</feature>
<dbReference type="InterPro" id="IPR045851">
    <property type="entry name" value="AMP-bd_C_sf"/>
</dbReference>
<proteinExistence type="predicted"/>
<dbReference type="SUPFAM" id="SSF56801">
    <property type="entry name" value="Acetyl-CoA synthetase-like"/>
    <property type="match status" value="1"/>
</dbReference>
<dbReference type="InterPro" id="IPR020845">
    <property type="entry name" value="AMP-binding_CS"/>
</dbReference>
<dbReference type="InterPro" id="IPR050237">
    <property type="entry name" value="ATP-dep_AMP-bd_enzyme"/>
</dbReference>
<dbReference type="Pfam" id="PF00501">
    <property type="entry name" value="AMP-binding"/>
    <property type="match status" value="1"/>
</dbReference>
<gene>
    <name evidence="3" type="ordered locus">Snas_0538</name>
</gene>
<evidence type="ECO:0000313" key="4">
    <source>
        <dbReference type="Proteomes" id="UP000000844"/>
    </source>
</evidence>
<evidence type="ECO:0000313" key="3">
    <source>
        <dbReference type="EMBL" id="ADD40252.1"/>
    </source>
</evidence>
<dbReference type="InterPro" id="IPR025110">
    <property type="entry name" value="AMP-bd_C"/>
</dbReference>
<dbReference type="RefSeq" id="WP_013015823.1">
    <property type="nucleotide sequence ID" value="NC_013947.1"/>
</dbReference>
<protein>
    <submittedName>
        <fullName evidence="3">AMP-dependent synthetase and ligase</fullName>
    </submittedName>
</protein>
<evidence type="ECO:0000259" key="2">
    <source>
        <dbReference type="Pfam" id="PF13193"/>
    </source>
</evidence>
<keyword evidence="3" id="KW-0436">Ligase</keyword>
<dbReference type="EMBL" id="CP001778">
    <property type="protein sequence ID" value="ADD40252.1"/>
    <property type="molecule type" value="Genomic_DNA"/>
</dbReference>
<dbReference type="InterPro" id="IPR042099">
    <property type="entry name" value="ANL_N_sf"/>
</dbReference>
<dbReference type="PROSITE" id="PS00455">
    <property type="entry name" value="AMP_BINDING"/>
    <property type="match status" value="1"/>
</dbReference>
<dbReference type="InterPro" id="IPR000873">
    <property type="entry name" value="AMP-dep_synth/lig_dom"/>
</dbReference>
<dbReference type="OrthoDB" id="2472181at2"/>
<dbReference type="eggNOG" id="COG0318">
    <property type="taxonomic scope" value="Bacteria"/>
</dbReference>
<reference evidence="3 4" key="1">
    <citation type="journal article" date="2009" name="Stand. Genomic Sci.">
        <title>Complete genome sequence of Stackebrandtia nassauensis type strain (LLR-40K-21).</title>
        <authorList>
            <person name="Munk C."/>
            <person name="Lapidus A."/>
            <person name="Copeland A."/>
            <person name="Jando M."/>
            <person name="Mayilraj S."/>
            <person name="Glavina Del Rio T."/>
            <person name="Nolan M."/>
            <person name="Chen F."/>
            <person name="Lucas S."/>
            <person name="Tice H."/>
            <person name="Cheng J.F."/>
            <person name="Han C."/>
            <person name="Detter J.C."/>
            <person name="Bruce D."/>
            <person name="Goodwin L."/>
            <person name="Chain P."/>
            <person name="Pitluck S."/>
            <person name="Goker M."/>
            <person name="Ovchinikova G."/>
            <person name="Pati A."/>
            <person name="Ivanova N."/>
            <person name="Mavromatis K."/>
            <person name="Chen A."/>
            <person name="Palaniappan K."/>
            <person name="Land M."/>
            <person name="Hauser L."/>
            <person name="Chang Y.J."/>
            <person name="Jeffries C.D."/>
            <person name="Bristow J."/>
            <person name="Eisen J.A."/>
            <person name="Markowitz V."/>
            <person name="Hugenholtz P."/>
            <person name="Kyrpides N.C."/>
            <person name="Klenk H.P."/>
        </authorList>
    </citation>
    <scope>NUCLEOTIDE SEQUENCE [LARGE SCALE GENOMIC DNA]</scope>
    <source>
        <strain evidence="4">DSM 44728 / CIP 108903 / NRRL B-16338 / NBRC 102104 / LLR-40K-21</strain>
    </source>
</reference>
<dbReference type="Proteomes" id="UP000000844">
    <property type="component" value="Chromosome"/>
</dbReference>
<dbReference type="CDD" id="cd04433">
    <property type="entry name" value="AFD_class_I"/>
    <property type="match status" value="1"/>
</dbReference>
<dbReference type="PANTHER" id="PTHR43767:SF1">
    <property type="entry name" value="NONRIBOSOMAL PEPTIDE SYNTHASE PES1 (EUROFUNG)-RELATED"/>
    <property type="match status" value="1"/>
</dbReference>
<dbReference type="AlphaFoldDB" id="D3Q5V3"/>
<dbReference type="Gene3D" id="3.30.300.30">
    <property type="match status" value="1"/>
</dbReference>
<dbReference type="HOGENOM" id="CLU_000022_59_0_11"/>
<dbReference type="Pfam" id="PF13193">
    <property type="entry name" value="AMP-binding_C"/>
    <property type="match status" value="1"/>
</dbReference>